<evidence type="ECO:0000256" key="1">
    <source>
        <dbReference type="ARBA" id="ARBA00022741"/>
    </source>
</evidence>
<sequence>MVDKKSAVVPGVRVYVQDKHHVWRLATVTKTNTILCTVIVTGTNEEREVKCDSVLPGSDQDLLCVEGLTQLTPINQASVLSCLHARFSGVQFYTGAGSTVVAVNPFQDVPHMYTEDRIHAYCQQGEDSPHVYRTAGEAYRRVSQGLGKVDQCIIVSGESGSGKTVSAKHLLRYLTSVSNPLSSDDSNSSLSSIEQRILDSNPVLEAFGNAATQRNNNSSRFGKYIQLHFNRCGVMQGAEIHTYLLEKTRVVHQSPGESNFHIFYQIMNSLERGGEGQQQEPLRGVRRDTFRTLPHGVPGHTHHDLEDTLHAMTDMGLSKQLQQHLLVAILYVGNIVISPIEEDLCELLSDKVSQEAVEHSARLLGVDQPCLTHVLLYRNIQSGGPSRRSVFIKPIPEREANSRRDCLATLLYSRLFEWLVGFINRQIKPETFDHTLGILDIYGFEAFERNSLEQLCINYANERLQQHYVSIFLRDLQDVQLNRQTDTRLLSERLLSLSKSTVCVKKPRSHLRDPAFTVEHYAGDVTYTVEQLSAKNRDNIPQELVSLLASSTNEFVSGLFTDFTVDEGSGRRKKTVLGKFKAAMDSLMSSLDASDVHYIRCIKPNRESVAGRFDRQFVHFQLLAAGIIETVKISSLGFPVSPATSKQNKASTDSPSTPRRKSRRRAGVTFVDHTRRCCVAVMEMLFVDGCHIGQFGNTKIFMHQHQVDRLEKTRYDILFNKASLIQRKKHGCPSDTESMEKIPPQAQDKCNNDCTEMKEKAKKDRKVKKATWKPIMDRKRTSPGSRRSRKKGELSGGSTGQSDISSGLSSDDGSLMQSLTSDGSLENYSEDQMDIRGKENYNSMKFTTSTPSGQSQLLEQNIAHINMEEVRKCTGKKLLPNGRPNFRSSPVRKYKLRNRNVNKQEKHSVGAGGCSPLKKRKTNLGSLGTKEALNVGDGIVTRRKLPSGPVRFHTRESVLKHAHRVHQRELPKGLQDCLATPTKPTRYM</sequence>
<reference evidence="9" key="1">
    <citation type="submission" date="2022-11" db="EMBL/GenBank/DDBJ databases">
        <title>Centuries of genome instability and evolution in soft-shell clam transmissible cancer (bioRxiv).</title>
        <authorList>
            <person name="Hart S.F.M."/>
            <person name="Yonemitsu M.A."/>
            <person name="Giersch R.M."/>
            <person name="Beal B.F."/>
            <person name="Arriagada G."/>
            <person name="Davis B.W."/>
            <person name="Ostrander E.A."/>
            <person name="Goff S.P."/>
            <person name="Metzger M.J."/>
        </authorList>
    </citation>
    <scope>NUCLEOTIDE SEQUENCE</scope>
    <source>
        <strain evidence="9">MELC-2E11</strain>
        <tissue evidence="9">Siphon/mantle</tissue>
    </source>
</reference>
<dbReference type="InterPro" id="IPR027417">
    <property type="entry name" value="P-loop_NTPase"/>
</dbReference>
<dbReference type="SMART" id="SM00242">
    <property type="entry name" value="MYSc"/>
    <property type="match status" value="1"/>
</dbReference>
<keyword evidence="3 6" id="KW-0518">Myosin</keyword>
<keyword evidence="2 6" id="KW-0067">ATP-binding</keyword>
<dbReference type="PROSITE" id="PS51456">
    <property type="entry name" value="MYOSIN_MOTOR"/>
    <property type="match status" value="1"/>
</dbReference>
<feature type="region of interest" description="Disordered" evidence="7">
    <location>
        <begin position="641"/>
        <end position="666"/>
    </location>
</feature>
<evidence type="ECO:0000256" key="2">
    <source>
        <dbReference type="ARBA" id="ARBA00022840"/>
    </source>
</evidence>
<dbReference type="Gene3D" id="1.20.120.720">
    <property type="entry name" value="Myosin VI head, motor domain, U50 subdomain"/>
    <property type="match status" value="1"/>
</dbReference>
<feature type="compositionally biased region" description="Low complexity" evidence="7">
    <location>
        <begin position="800"/>
        <end position="819"/>
    </location>
</feature>
<dbReference type="InterPro" id="IPR001609">
    <property type="entry name" value="Myosin_head_motor_dom-like"/>
</dbReference>
<proteinExistence type="inferred from homology"/>
<evidence type="ECO:0000313" key="10">
    <source>
        <dbReference type="Proteomes" id="UP001164746"/>
    </source>
</evidence>
<evidence type="ECO:0000256" key="4">
    <source>
        <dbReference type="ARBA" id="ARBA00023175"/>
    </source>
</evidence>
<feature type="binding site" evidence="6">
    <location>
        <begin position="157"/>
        <end position="164"/>
    </location>
    <ligand>
        <name>ATP</name>
        <dbReference type="ChEBI" id="CHEBI:30616"/>
    </ligand>
</feature>
<keyword evidence="1 6" id="KW-0547">Nucleotide-binding</keyword>
<evidence type="ECO:0000256" key="7">
    <source>
        <dbReference type="SAM" id="MobiDB-lite"/>
    </source>
</evidence>
<dbReference type="Gene3D" id="3.40.850.10">
    <property type="entry name" value="Kinesin motor domain"/>
    <property type="match status" value="2"/>
</dbReference>
<feature type="domain" description="Myosin motor" evidence="8">
    <location>
        <begin position="63"/>
        <end position="715"/>
    </location>
</feature>
<gene>
    <name evidence="9" type="ORF">MAR_010081</name>
</gene>
<feature type="region of interest" description="Disordered" evidence="7">
    <location>
        <begin position="905"/>
        <end position="925"/>
    </location>
</feature>
<keyword evidence="4 6" id="KW-0505">Motor protein</keyword>
<dbReference type="Gene3D" id="1.20.58.530">
    <property type="match status" value="2"/>
</dbReference>
<protein>
    <submittedName>
        <fullName evidence="9">MYO19-like protein</fullName>
    </submittedName>
</protein>
<keyword evidence="10" id="KW-1185">Reference proteome</keyword>
<accession>A0ABY7E0J2</accession>
<evidence type="ECO:0000256" key="5">
    <source>
        <dbReference type="ARBA" id="ARBA00023203"/>
    </source>
</evidence>
<keyword evidence="5 6" id="KW-0009">Actin-binding</keyword>
<evidence type="ECO:0000259" key="8">
    <source>
        <dbReference type="PROSITE" id="PS51456"/>
    </source>
</evidence>
<evidence type="ECO:0000256" key="3">
    <source>
        <dbReference type="ARBA" id="ARBA00023123"/>
    </source>
</evidence>
<dbReference type="PANTHER" id="PTHR13140:SF289">
    <property type="entry name" value="UNCONVENTIONAL MYOSIN-XIX"/>
    <property type="match status" value="1"/>
</dbReference>
<organism evidence="9 10">
    <name type="scientific">Mya arenaria</name>
    <name type="common">Soft-shell clam</name>
    <dbReference type="NCBI Taxonomy" id="6604"/>
    <lineage>
        <taxon>Eukaryota</taxon>
        <taxon>Metazoa</taxon>
        <taxon>Spiralia</taxon>
        <taxon>Lophotrochozoa</taxon>
        <taxon>Mollusca</taxon>
        <taxon>Bivalvia</taxon>
        <taxon>Autobranchia</taxon>
        <taxon>Heteroconchia</taxon>
        <taxon>Euheterodonta</taxon>
        <taxon>Imparidentia</taxon>
        <taxon>Neoheterodontei</taxon>
        <taxon>Myida</taxon>
        <taxon>Myoidea</taxon>
        <taxon>Myidae</taxon>
        <taxon>Mya</taxon>
    </lineage>
</organism>
<feature type="region of interest" description="Actin-binding" evidence="6">
    <location>
        <begin position="584"/>
        <end position="606"/>
    </location>
</feature>
<evidence type="ECO:0000256" key="6">
    <source>
        <dbReference type="PROSITE-ProRule" id="PRU00782"/>
    </source>
</evidence>
<evidence type="ECO:0000313" key="9">
    <source>
        <dbReference type="EMBL" id="WAR03523.1"/>
    </source>
</evidence>
<name>A0ABY7E0J2_MYAAR</name>
<comment type="similarity">
    <text evidence="6">Belongs to the TRAFAC class myosin-kinesin ATPase superfamily. Myosin family.</text>
</comment>
<dbReference type="InterPro" id="IPR036961">
    <property type="entry name" value="Kinesin_motor_dom_sf"/>
</dbReference>
<dbReference type="PRINTS" id="PR00193">
    <property type="entry name" value="MYOSINHEAVY"/>
</dbReference>
<dbReference type="Proteomes" id="UP001164746">
    <property type="component" value="Chromosome 4"/>
</dbReference>
<dbReference type="SUPFAM" id="SSF52540">
    <property type="entry name" value="P-loop containing nucleoside triphosphate hydrolases"/>
    <property type="match status" value="1"/>
</dbReference>
<dbReference type="Pfam" id="PF00063">
    <property type="entry name" value="Myosin_head"/>
    <property type="match status" value="2"/>
</dbReference>
<feature type="region of interest" description="Disordered" evidence="7">
    <location>
        <begin position="729"/>
        <end position="828"/>
    </location>
</feature>
<dbReference type="PANTHER" id="PTHR13140">
    <property type="entry name" value="MYOSIN"/>
    <property type="match status" value="1"/>
</dbReference>
<dbReference type="CDD" id="cd00124">
    <property type="entry name" value="MYSc"/>
    <property type="match status" value="1"/>
</dbReference>
<dbReference type="EMBL" id="CP111015">
    <property type="protein sequence ID" value="WAR03523.1"/>
    <property type="molecule type" value="Genomic_DNA"/>
</dbReference>